<comment type="caution">
    <text evidence="1">The sequence shown here is derived from an EMBL/GenBank/DDBJ whole genome shotgun (WGS) entry which is preliminary data.</text>
</comment>
<reference evidence="1 2" key="1">
    <citation type="submission" date="2020-09" db="EMBL/GenBank/DDBJ databases">
        <title>Draft Genome Sequences of Oil-Oxidizing Bacteria Halomonas titanicae, Marinobacter lutaoensis, and Virgibacillus halodenitrificans Isolated from Highly Saline Environments.</title>
        <authorList>
            <person name="Grouzdev D.S."/>
            <person name="Sokolova D.S."/>
            <person name="Semenova E.M."/>
            <person name="Borzenkov I.A."/>
            <person name="Bidzhieva S.K."/>
            <person name="Poltaraus A.B."/>
            <person name="Nazina T.N."/>
        </authorList>
    </citation>
    <scope>NUCLEOTIDE SEQUENCE [LARGE SCALE GENOMIC DNA]</scope>
    <source>
        <strain evidence="1 2">VKM B-3472D</strain>
    </source>
</reference>
<organism evidence="1 2">
    <name type="scientific">Virgibacillus halodenitrificans</name>
    <name type="common">Bacillus halodenitrificans</name>
    <dbReference type="NCBI Taxonomy" id="1482"/>
    <lineage>
        <taxon>Bacteria</taxon>
        <taxon>Bacillati</taxon>
        <taxon>Bacillota</taxon>
        <taxon>Bacilli</taxon>
        <taxon>Bacillales</taxon>
        <taxon>Bacillaceae</taxon>
        <taxon>Virgibacillus</taxon>
    </lineage>
</organism>
<dbReference type="Pfam" id="PF19474">
    <property type="entry name" value="DUF6011"/>
    <property type="match status" value="1"/>
</dbReference>
<sequence>MYCAKCNRKLKDKKSIDRGYGPVCWSKKLEEDAEFERNQVTIDEVMEGEGNARD</sequence>
<dbReference type="RefSeq" id="WP_189778479.1">
    <property type="nucleotide sequence ID" value="NZ_JACWEZ010000006.1"/>
</dbReference>
<dbReference type="InterPro" id="IPR046053">
    <property type="entry name" value="DUF6011"/>
</dbReference>
<name>A0ABR7VPT3_VIRHA</name>
<dbReference type="Proteomes" id="UP000621631">
    <property type="component" value="Unassembled WGS sequence"/>
</dbReference>
<gene>
    <name evidence="1" type="ORF">IC602_11725</name>
</gene>
<evidence type="ECO:0000313" key="2">
    <source>
        <dbReference type="Proteomes" id="UP000621631"/>
    </source>
</evidence>
<keyword evidence="2" id="KW-1185">Reference proteome</keyword>
<evidence type="ECO:0000313" key="1">
    <source>
        <dbReference type="EMBL" id="MBD1223265.1"/>
    </source>
</evidence>
<accession>A0ABR7VPT3</accession>
<dbReference type="EMBL" id="JACWEZ010000006">
    <property type="protein sequence ID" value="MBD1223265.1"/>
    <property type="molecule type" value="Genomic_DNA"/>
</dbReference>
<protein>
    <recommendedName>
        <fullName evidence="3">Recombinase zinc beta ribbon domain-containing protein</fullName>
    </recommendedName>
</protein>
<evidence type="ECO:0008006" key="3">
    <source>
        <dbReference type="Google" id="ProtNLM"/>
    </source>
</evidence>
<proteinExistence type="predicted"/>